<evidence type="ECO:0000313" key="4">
    <source>
        <dbReference type="EnsemblMetazoa" id="CLYHEMP019540.1"/>
    </source>
</evidence>
<dbReference type="Proteomes" id="UP000594262">
    <property type="component" value="Unplaced"/>
</dbReference>
<dbReference type="GO" id="GO:0044782">
    <property type="term" value="P:cilium organization"/>
    <property type="evidence" value="ECO:0007669"/>
    <property type="project" value="TreeGrafter"/>
</dbReference>
<proteinExistence type="inferred from homology"/>
<dbReference type="InterPro" id="IPR038797">
    <property type="entry name" value="Fltp"/>
</dbReference>
<name>A0A7M6DP76_9CNID</name>
<keyword evidence="5" id="KW-1185">Reference proteome</keyword>
<dbReference type="RefSeq" id="XP_066921032.1">
    <property type="nucleotide sequence ID" value="XM_067064931.1"/>
</dbReference>
<evidence type="ECO:0000256" key="1">
    <source>
        <dbReference type="ARBA" id="ARBA00009887"/>
    </source>
</evidence>
<protein>
    <recommendedName>
        <fullName evidence="2">Cilia- and flagella-associated protein 126</fullName>
    </recommendedName>
</protein>
<dbReference type="GO" id="GO:0036064">
    <property type="term" value="C:ciliary basal body"/>
    <property type="evidence" value="ECO:0007669"/>
    <property type="project" value="TreeGrafter"/>
</dbReference>
<dbReference type="EnsemblMetazoa" id="CLYHEMT019540.1">
    <property type="protein sequence ID" value="CLYHEMP019540.1"/>
    <property type="gene ID" value="CLYHEMG019540"/>
</dbReference>
<accession>A0A7M6DP76</accession>
<dbReference type="GeneID" id="136808392"/>
<evidence type="ECO:0000313" key="5">
    <source>
        <dbReference type="Proteomes" id="UP000594262"/>
    </source>
</evidence>
<dbReference type="PANTHER" id="PTHR34639">
    <property type="entry name" value="PROTEIN FLATTOP"/>
    <property type="match status" value="1"/>
</dbReference>
<evidence type="ECO:0000256" key="2">
    <source>
        <dbReference type="ARBA" id="ARBA00033306"/>
    </source>
</evidence>
<dbReference type="CDD" id="cd23705">
    <property type="entry name" value="Flattop"/>
    <property type="match status" value="1"/>
</dbReference>
<dbReference type="Pfam" id="PF22611">
    <property type="entry name" value="CFAP126"/>
    <property type="match status" value="1"/>
</dbReference>
<organism evidence="4 5">
    <name type="scientific">Clytia hemisphaerica</name>
    <dbReference type="NCBI Taxonomy" id="252671"/>
    <lineage>
        <taxon>Eukaryota</taxon>
        <taxon>Metazoa</taxon>
        <taxon>Cnidaria</taxon>
        <taxon>Hydrozoa</taxon>
        <taxon>Hydroidolina</taxon>
        <taxon>Leptothecata</taxon>
        <taxon>Obeliida</taxon>
        <taxon>Clytiidae</taxon>
        <taxon>Clytia</taxon>
    </lineage>
</organism>
<reference evidence="4" key="1">
    <citation type="submission" date="2021-01" db="UniProtKB">
        <authorList>
            <consortium name="EnsemblMetazoa"/>
        </authorList>
    </citation>
    <scope>IDENTIFICATION</scope>
</reference>
<dbReference type="OrthoDB" id="521617at2759"/>
<dbReference type="AlphaFoldDB" id="A0A7M6DP76"/>
<feature type="compositionally biased region" description="Polar residues" evidence="3">
    <location>
        <begin position="84"/>
        <end position="97"/>
    </location>
</feature>
<dbReference type="PANTHER" id="PTHR34639:SF1">
    <property type="entry name" value="PROTEIN FLATTOP"/>
    <property type="match status" value="1"/>
</dbReference>
<evidence type="ECO:0000256" key="3">
    <source>
        <dbReference type="SAM" id="MobiDB-lite"/>
    </source>
</evidence>
<sequence>MATHYSANQYENAFAANRLQNYQVPNDFKEHPTARKGCTKIISNNRGHLLDNVPRSKQSPWGTFKGTWDDHLGLQKNPAKETPSKVTSNRLKSPSPEQNEKSVVNEEVIQPTQHKEQIVE</sequence>
<feature type="compositionally biased region" description="Basic and acidic residues" evidence="3">
    <location>
        <begin position="67"/>
        <end position="83"/>
    </location>
</feature>
<comment type="similarity">
    <text evidence="1">Belongs to the Flattop family.</text>
</comment>
<feature type="region of interest" description="Disordered" evidence="3">
    <location>
        <begin position="49"/>
        <end position="120"/>
    </location>
</feature>